<evidence type="ECO:0000256" key="3">
    <source>
        <dbReference type="ARBA" id="ARBA00022475"/>
    </source>
</evidence>
<protein>
    <recommendedName>
        <fullName evidence="16">Glutamate receptor 1</fullName>
    </recommendedName>
</protein>
<feature type="binding site" evidence="17">
    <location>
        <position position="535"/>
    </location>
    <ligand>
        <name>L-glutamate</name>
        <dbReference type="ChEBI" id="CHEBI:29985"/>
    </ligand>
</feature>
<feature type="site" description="Interaction with the cone snail toxin Con-ikot-ikot" evidence="18">
    <location>
        <position position="818"/>
    </location>
</feature>
<dbReference type="GO" id="GO:0008328">
    <property type="term" value="C:ionotropic glutamate receptor complex"/>
    <property type="evidence" value="ECO:0007669"/>
    <property type="project" value="UniProtKB-ARBA"/>
</dbReference>
<dbReference type="CDD" id="cd06380">
    <property type="entry name" value="PBP1_iGluR_AMPA"/>
    <property type="match status" value="1"/>
</dbReference>
<feature type="site" description="Crucial to convey clamshell closure to channel opening" evidence="18">
    <location>
        <position position="699"/>
    </location>
</feature>
<feature type="binding site" evidence="17">
    <location>
        <position position="771"/>
    </location>
    <ligand>
        <name>L-glutamate</name>
        <dbReference type="ChEBI" id="CHEBI:29985"/>
    </ligand>
</feature>
<dbReference type="InterPro" id="IPR001320">
    <property type="entry name" value="Iontro_rcpt_C"/>
</dbReference>
<dbReference type="InterPro" id="IPR015683">
    <property type="entry name" value="Ionotropic_Glu_rcpt"/>
</dbReference>
<dbReference type="InterPro" id="IPR019594">
    <property type="entry name" value="Glu/Gly-bd"/>
</dbReference>
<evidence type="ECO:0000256" key="4">
    <source>
        <dbReference type="ARBA" id="ARBA00022692"/>
    </source>
</evidence>
<evidence type="ECO:0000259" key="23">
    <source>
        <dbReference type="SMART" id="SM00918"/>
    </source>
</evidence>
<evidence type="ECO:0000259" key="22">
    <source>
        <dbReference type="SMART" id="SM00079"/>
    </source>
</evidence>
<feature type="disulfide bond" evidence="19">
    <location>
        <begin position="784"/>
        <end position="839"/>
    </location>
</feature>
<dbReference type="AlphaFoldDB" id="A0A7T3UZE5"/>
<evidence type="ECO:0000256" key="6">
    <source>
        <dbReference type="ARBA" id="ARBA00022989"/>
    </source>
</evidence>
<evidence type="ECO:0000256" key="12">
    <source>
        <dbReference type="ARBA" id="ARBA00023257"/>
    </source>
</evidence>
<dbReference type="FunFam" id="3.40.50.2300:FF:000186">
    <property type="entry name" value="Glutamate receptor 1"/>
    <property type="match status" value="1"/>
</dbReference>
<evidence type="ECO:0000256" key="18">
    <source>
        <dbReference type="PIRSR" id="PIRSR601508-2"/>
    </source>
</evidence>
<feature type="transmembrane region" description="Helical" evidence="20">
    <location>
        <begin position="669"/>
        <end position="690"/>
    </location>
</feature>
<evidence type="ECO:0000256" key="5">
    <source>
        <dbReference type="ARBA" id="ARBA00022729"/>
    </source>
</evidence>
<keyword evidence="19" id="KW-1015">Disulfide bond</keyword>
<dbReference type="PANTHER" id="PTHR18966">
    <property type="entry name" value="IONOTROPIC GLUTAMATE RECEPTOR"/>
    <property type="match status" value="1"/>
</dbReference>
<dbReference type="Pfam" id="PF01094">
    <property type="entry name" value="ANF_receptor"/>
    <property type="match status" value="1"/>
</dbReference>
<keyword evidence="7" id="KW-0770">Synapse</keyword>
<evidence type="ECO:0000256" key="10">
    <source>
        <dbReference type="ARBA" id="ARBA00023170"/>
    </source>
</evidence>
<accession>A0A7T3UZE5</accession>
<feature type="binding site" evidence="17">
    <location>
        <position position="720"/>
    </location>
    <ligand>
        <name>L-glutamate</name>
        <dbReference type="ChEBI" id="CHEBI:29985"/>
    </ligand>
</feature>
<feature type="signal peptide" evidence="21">
    <location>
        <begin position="1"/>
        <end position="28"/>
    </location>
</feature>
<feature type="binding site" evidence="17">
    <location>
        <position position="540"/>
    </location>
    <ligand>
        <name>L-glutamate</name>
        <dbReference type="ChEBI" id="CHEBI:29985"/>
    </ligand>
</feature>
<evidence type="ECO:0000256" key="14">
    <source>
        <dbReference type="ARBA" id="ARBA00023303"/>
    </source>
</evidence>
<dbReference type="SUPFAM" id="SSF53822">
    <property type="entry name" value="Periplasmic binding protein-like I"/>
    <property type="match status" value="1"/>
</dbReference>
<evidence type="ECO:0000256" key="1">
    <source>
        <dbReference type="ARBA" id="ARBA00008685"/>
    </source>
</evidence>
<dbReference type="FunFam" id="3.40.190.10:FF:000001">
    <property type="entry name" value="Glutamate receptor ionotropic, kainate 2"/>
    <property type="match status" value="1"/>
</dbReference>
<keyword evidence="5 21" id="KW-0732">Signal</keyword>
<keyword evidence="12" id="KW-0628">Postsynaptic cell membrane</keyword>
<evidence type="ECO:0000256" key="17">
    <source>
        <dbReference type="PIRSR" id="PIRSR601508-1"/>
    </source>
</evidence>
<evidence type="ECO:0000256" key="13">
    <source>
        <dbReference type="ARBA" id="ARBA00023286"/>
    </source>
</evidence>
<dbReference type="EMBL" id="MN731551">
    <property type="protein sequence ID" value="QPZ88966.1"/>
    <property type="molecule type" value="mRNA"/>
</dbReference>
<dbReference type="Pfam" id="PF10613">
    <property type="entry name" value="Lig_chan-Glu_bd"/>
    <property type="match status" value="1"/>
</dbReference>
<keyword evidence="6 20" id="KW-1133">Transmembrane helix</keyword>
<keyword evidence="10 24" id="KW-0675">Receptor</keyword>
<feature type="domain" description="Ionotropic glutamate receptor L-glutamate and glycine-binding" evidence="23">
    <location>
        <begin position="458"/>
        <end position="524"/>
    </location>
</feature>
<dbReference type="InterPro" id="IPR001828">
    <property type="entry name" value="ANF_lig-bd_rcpt"/>
</dbReference>
<feature type="disulfide bond" evidence="19">
    <location>
        <begin position="88"/>
        <end position="359"/>
    </location>
</feature>
<feature type="binding site" evidence="17">
    <location>
        <position position="533"/>
    </location>
    <ligand>
        <name>L-glutamate</name>
        <dbReference type="ChEBI" id="CHEBI:29985"/>
    </ligand>
</feature>
<dbReference type="FunFam" id="1.10.287.70:FF:000064">
    <property type="entry name" value="Glutamate receptor ionotropic, kainate"/>
    <property type="match status" value="1"/>
</dbReference>
<dbReference type="FunFam" id="3.40.190.10:FF:000087">
    <property type="entry name" value="glutamate receptor 4 isoform X2"/>
    <property type="match status" value="1"/>
</dbReference>
<feature type="domain" description="Ionotropic glutamate receptor C-terminal" evidence="22">
    <location>
        <begin position="448"/>
        <end position="835"/>
    </location>
</feature>
<keyword evidence="11" id="KW-0325">Glycoprotein</keyword>
<evidence type="ECO:0000256" key="15">
    <source>
        <dbReference type="ARBA" id="ARBA00034104"/>
    </source>
</evidence>
<dbReference type="SMART" id="SM00918">
    <property type="entry name" value="Lig_chan-Glu_bd"/>
    <property type="match status" value="1"/>
</dbReference>
<keyword evidence="2" id="KW-0813">Transport</keyword>
<organism evidence="24">
    <name type="scientific">Diaphorina citri</name>
    <name type="common">Asian citrus psyllid</name>
    <dbReference type="NCBI Taxonomy" id="121845"/>
    <lineage>
        <taxon>Eukaryota</taxon>
        <taxon>Metazoa</taxon>
        <taxon>Ecdysozoa</taxon>
        <taxon>Arthropoda</taxon>
        <taxon>Hexapoda</taxon>
        <taxon>Insecta</taxon>
        <taxon>Pterygota</taxon>
        <taxon>Neoptera</taxon>
        <taxon>Paraneoptera</taxon>
        <taxon>Hemiptera</taxon>
        <taxon>Sternorrhyncha</taxon>
        <taxon>Psylloidea</taxon>
        <taxon>Psyllidae</taxon>
        <taxon>Diaphorininae</taxon>
        <taxon>Diaphorina</taxon>
    </lineage>
</organism>
<evidence type="ECO:0000256" key="8">
    <source>
        <dbReference type="ARBA" id="ARBA00023065"/>
    </source>
</evidence>
<comment type="subcellular location">
    <subcellularLocation>
        <location evidence="15">Postsynaptic cell membrane</location>
        <topology evidence="15">Multi-pass membrane protein</topology>
    </subcellularLocation>
</comment>
<feature type="transmembrane region" description="Helical" evidence="20">
    <location>
        <begin position="580"/>
        <end position="598"/>
    </location>
</feature>
<evidence type="ECO:0000256" key="20">
    <source>
        <dbReference type="SAM" id="Phobius"/>
    </source>
</evidence>
<dbReference type="GO" id="GO:0004970">
    <property type="term" value="F:glutamate-gated receptor activity"/>
    <property type="evidence" value="ECO:0007669"/>
    <property type="project" value="UniProtKB-ARBA"/>
</dbReference>
<comment type="similarity">
    <text evidence="1">Belongs to the glutamate-gated ion channel (TC 1.A.10.1) family.</text>
</comment>
<reference evidence="24" key="1">
    <citation type="submission" date="2019-11" db="EMBL/GenBank/DDBJ databases">
        <title>Host plant odors and their recognition by OBPs of Diaphorina citri Kuwayama (Hemiptera: Psyllidae).</title>
        <authorList>
            <person name="Zhengbing W."/>
            <person name="Xinnian Z."/>
        </authorList>
    </citation>
    <scope>NUCLEOTIDE SEQUENCE</scope>
</reference>
<evidence type="ECO:0000256" key="11">
    <source>
        <dbReference type="ARBA" id="ARBA00023180"/>
    </source>
</evidence>
<keyword evidence="14" id="KW-0407">Ion channel</keyword>
<feature type="binding site" evidence="17">
    <location>
        <position position="721"/>
    </location>
    <ligand>
        <name>L-glutamate</name>
        <dbReference type="ChEBI" id="CHEBI:29985"/>
    </ligand>
</feature>
<dbReference type="PRINTS" id="PR00177">
    <property type="entry name" value="NMDARECEPTOR"/>
</dbReference>
<dbReference type="Gene3D" id="3.40.50.2300">
    <property type="match status" value="2"/>
</dbReference>
<keyword evidence="3" id="KW-1003">Cell membrane</keyword>
<feature type="transmembrane region" description="Helical" evidence="20">
    <location>
        <begin position="859"/>
        <end position="880"/>
    </location>
</feature>
<name>A0A7T3UZE5_DIACI</name>
<feature type="chain" id="PRO_5031480664" description="Glutamate receptor 1" evidence="21">
    <location>
        <begin position="29"/>
        <end position="941"/>
    </location>
</feature>
<dbReference type="SUPFAM" id="SSF53850">
    <property type="entry name" value="Periplasmic binding protein-like II"/>
    <property type="match status" value="1"/>
</dbReference>
<evidence type="ECO:0000256" key="2">
    <source>
        <dbReference type="ARBA" id="ARBA00022448"/>
    </source>
</evidence>
<keyword evidence="13" id="KW-1071">Ligand-gated ion channel</keyword>
<keyword evidence="4 20" id="KW-0812">Transmembrane</keyword>
<dbReference type="InterPro" id="IPR001508">
    <property type="entry name" value="Iono_Glu_rcpt_met"/>
</dbReference>
<keyword evidence="8" id="KW-0406">Ion transport</keyword>
<sequence length="941" mass="106833">MKPRAAWSRNFVVFSVLIWTCQIGLVASTGDKIPLGAIFEQGTDEVQSAFKFAMLTHNQNTTTRRFELQAYVDVINTADAFKLSRLICNQFSRGVFSMLGAVSPDSFDTFHSYSNTFQMPFITPWFPEKVLAPSSGFLDYAISMRPDYHQAIIDTVKYYGWKNIIYMYDSHDGLLRLQQIYQSLKPGSDSFQVVTVRRIQNVSEAIDFLHDLELLDRWGFKHIVLDCATDMAKAIVVSHVRKVTLGKRTYHYLLSGLIMDDRWETEVIEYGAINITGFRLINNNKKFVRDFLDEWKKLDPKTYIGAGKDSISAQSALMYDAVLVIVETFNKLLKRKPDLFKANVNRRGQMMNNGSRMDCNTSKGWVTPWEHGDKISKNLRKVEIEGLTGDIRFNNDSKRMNYTLHVVEMTVNSAMVKVAEWNDIDGFVPDATVKYQRQKQYGGYDNKTYIVTGILAAPYLSEVTDAQDKEGNDKYEGFCKDLADLLAQRLKISYKFRLVKDNKYGAINKSNPSEWDGMVGELIRREVDMAIAPLSITSERERVVDFSKPFMTLGISIMIKKPSKQKPRVLSFLDPLSEEIWVAIIFSYIMVSVVLFLVSRFSPHEWRLLNYSDPGHPHHSPSPHHGPSPPSVIANDFSLSNSFWFSLGAFMQQGSDISPRSISGRIVGAVWWFFTLILISSYTANLAAFLTVERMVNPINSVEDLADQSDVLYGTVKDASTYHFFETATFDTYRKMYYFMQMHKDKVFVSSETEGVNKVRSSHGKYAFLIESPRNDYENARQPCDTMKVGNNLDVKGFGVATPIGSPLKNDVNMEILKLLEAGELSRLQKKWWIDTSQCKSSKSQDTHSELALSNVAGVFYILGAGLLLAMAVALVEFCYNTHMEASNNKVPVSDVMKNKARMTIGAREFDNGRVSQMYYASGNTLNPLEDQVHSNTHTQV</sequence>
<gene>
    <name evidence="24" type="primary">IR2</name>
</gene>
<evidence type="ECO:0000256" key="16">
    <source>
        <dbReference type="ARBA" id="ARBA00072754"/>
    </source>
</evidence>
<dbReference type="Gene3D" id="3.40.190.10">
    <property type="entry name" value="Periplasmic binding protein-like II"/>
    <property type="match status" value="2"/>
</dbReference>
<evidence type="ECO:0000256" key="21">
    <source>
        <dbReference type="SAM" id="SignalP"/>
    </source>
</evidence>
<dbReference type="GO" id="GO:0045211">
    <property type="term" value="C:postsynaptic membrane"/>
    <property type="evidence" value="ECO:0007669"/>
    <property type="project" value="UniProtKB-SubCell"/>
</dbReference>
<dbReference type="Pfam" id="PF00060">
    <property type="entry name" value="Lig_chan"/>
    <property type="match status" value="1"/>
</dbReference>
<keyword evidence="9 20" id="KW-0472">Membrane</keyword>
<proteinExistence type="evidence at transcript level"/>
<evidence type="ECO:0000256" key="9">
    <source>
        <dbReference type="ARBA" id="ARBA00023136"/>
    </source>
</evidence>
<dbReference type="SMART" id="SM00079">
    <property type="entry name" value="PBPe"/>
    <property type="match status" value="1"/>
</dbReference>
<evidence type="ECO:0000256" key="19">
    <source>
        <dbReference type="PIRSR" id="PIRSR601508-3"/>
    </source>
</evidence>
<dbReference type="Gene3D" id="1.10.287.70">
    <property type="match status" value="1"/>
</dbReference>
<evidence type="ECO:0000256" key="7">
    <source>
        <dbReference type="ARBA" id="ARBA00023018"/>
    </source>
</evidence>
<evidence type="ECO:0000313" key="24">
    <source>
        <dbReference type="EMBL" id="QPZ88966.1"/>
    </source>
</evidence>
<dbReference type="InterPro" id="IPR028082">
    <property type="entry name" value="Peripla_BP_I"/>
</dbReference>